<evidence type="ECO:0008006" key="4">
    <source>
        <dbReference type="Google" id="ProtNLM"/>
    </source>
</evidence>
<dbReference type="InterPro" id="IPR011990">
    <property type="entry name" value="TPR-like_helical_dom_sf"/>
</dbReference>
<gene>
    <name evidence="2" type="ORF">SAMN05421828_105159</name>
</gene>
<reference evidence="2 3" key="1">
    <citation type="submission" date="2017-01" db="EMBL/GenBank/DDBJ databases">
        <authorList>
            <person name="Varghese N."/>
            <person name="Submissions S."/>
        </authorList>
    </citation>
    <scope>NUCLEOTIDE SEQUENCE [LARGE SCALE GENOMIC DNA]</scope>
    <source>
        <strain evidence="2 3">ATCC 35905</strain>
    </source>
</reference>
<dbReference type="Proteomes" id="UP000186308">
    <property type="component" value="Unassembled WGS sequence"/>
</dbReference>
<accession>A0A8G2FCT6</accession>
<protein>
    <recommendedName>
        <fullName evidence="4">Tetratricopeptide repeat-containing protein</fullName>
    </recommendedName>
</protein>
<sequence length="797" mass="83418">MSRSPLPSRASCALIIGLLLTNLAGPRAFAQTTSDPSYWFRILLPPDLVPAQIGHASFRLGSNNIMIFAADLPVQLAALQQITNIQTVAVHHLPNATILTIPMPPGQSINAIPAQNSFHVVLGKPAGTKSINPSYAHGHIVFPASAPGAVITVALPDRSEPLLVGTVMNNAALGLDLQGPGYATIPAISGVVVAAASDDLAMTPSHAGFVLASTDRAAPLPVGHPPVSGTLTAAPDHTGGLDLPHGTIQALRARMEQAQRRIAEAPPLARRDQSLRLARVLLSLGLGSEAEGVLVDMLRSDPAAAEDPKRLALLAVASVLAHRTIPTPSPSSPPAAQTPTDRLWQGLALAEQGDATKAAPMITPGLPRLIAAPVLLRRQVAPLAAETLLAGGAVMPAKTLLDALPHEHNLALARAELLQSEQHPHAALLAYHALLDSPDQRTAGIARFRSIMLRAQLHQIDARTAAASLGRHVYEWRAPRHELNVRIAMARLLATAGQWPQAFTDLRRASHLFPDQAGKQILAVRQALFKQMIASQALKGESPLATVSVLHDNLDLIPPGDAGVPILNMLSDRLIALGLPDQAAGVLRQVVAQSSDDETRAHAGYVLAGLELAAHHLTKAQSALNATAAPDISATLAASRALLATEIAAREGASADLTSLTRSPDPKAIRVATQVAAKRRDWPALEQAERKLAAVTVPATGLLDHQQAQTILQWAVAASHLKDGSTLAQLRQAYQSRLPPGRAADLFATITAAPLPTQTGLSQALAQIAAIERVGATVATKPHAAKPPSTPAGQSAN</sequence>
<keyword evidence="3" id="KW-1185">Reference proteome</keyword>
<feature type="signal peptide" evidence="1">
    <location>
        <begin position="1"/>
        <end position="30"/>
    </location>
</feature>
<dbReference type="OrthoDB" id="7224615at2"/>
<dbReference type="Gene3D" id="1.25.40.10">
    <property type="entry name" value="Tetratricopeptide repeat domain"/>
    <property type="match status" value="1"/>
</dbReference>
<dbReference type="EMBL" id="FTNE01000005">
    <property type="protein sequence ID" value="SIQ50860.1"/>
    <property type="molecule type" value="Genomic_DNA"/>
</dbReference>
<dbReference type="RefSeq" id="WP_035228369.1">
    <property type="nucleotide sequence ID" value="NZ_FTNE01000005.1"/>
</dbReference>
<comment type="caution">
    <text evidence="2">The sequence shown here is derived from an EMBL/GenBank/DDBJ whole genome shotgun (WGS) entry which is preliminary data.</text>
</comment>
<dbReference type="AlphaFoldDB" id="A0A8G2FCT6"/>
<proteinExistence type="predicted"/>
<evidence type="ECO:0000313" key="2">
    <source>
        <dbReference type="EMBL" id="SIQ50860.1"/>
    </source>
</evidence>
<feature type="chain" id="PRO_5034656715" description="Tetratricopeptide repeat-containing protein" evidence="1">
    <location>
        <begin position="31"/>
        <end position="797"/>
    </location>
</feature>
<organism evidence="2 3">
    <name type="scientific">Acidiphilium rubrum</name>
    <dbReference type="NCBI Taxonomy" id="526"/>
    <lineage>
        <taxon>Bacteria</taxon>
        <taxon>Pseudomonadati</taxon>
        <taxon>Pseudomonadota</taxon>
        <taxon>Alphaproteobacteria</taxon>
        <taxon>Acetobacterales</taxon>
        <taxon>Acidocellaceae</taxon>
        <taxon>Acidiphilium</taxon>
    </lineage>
</organism>
<evidence type="ECO:0000313" key="3">
    <source>
        <dbReference type="Proteomes" id="UP000186308"/>
    </source>
</evidence>
<evidence type="ECO:0000256" key="1">
    <source>
        <dbReference type="SAM" id="SignalP"/>
    </source>
</evidence>
<keyword evidence="1" id="KW-0732">Signal</keyword>
<name>A0A8G2FCT6_ACIRU</name>